<dbReference type="GO" id="GO:0034198">
    <property type="term" value="P:cellular response to amino acid starvation"/>
    <property type="evidence" value="ECO:0007669"/>
    <property type="project" value="UniProtKB-UniRule"/>
</dbReference>
<keyword evidence="2" id="KW-0732">Signal</keyword>
<dbReference type="GO" id="GO:1990130">
    <property type="term" value="C:GATOR1 complex"/>
    <property type="evidence" value="ECO:0007669"/>
    <property type="project" value="UniProtKB-UniRule"/>
</dbReference>
<evidence type="ECO:0000313" key="6">
    <source>
        <dbReference type="Proteomes" id="UP001152759"/>
    </source>
</evidence>
<proteinExistence type="inferred from homology"/>
<dbReference type="KEGG" id="btab:109031157"/>
<evidence type="ECO:0000256" key="3">
    <source>
        <dbReference type="SAM" id="MobiDB-lite"/>
    </source>
</evidence>
<reference evidence="5" key="1">
    <citation type="submission" date="2021-12" db="EMBL/GenBank/DDBJ databases">
        <authorList>
            <person name="King R."/>
        </authorList>
    </citation>
    <scope>NUCLEOTIDE SEQUENCE</scope>
</reference>
<comment type="subcellular location">
    <subcellularLocation>
        <location evidence="2">Lysosome</location>
    </subcellularLocation>
</comment>
<feature type="domain" description="GATOR1 complex protein NPRL3 C-terminal HTH" evidence="4">
    <location>
        <begin position="515"/>
        <end position="577"/>
    </location>
</feature>
<feature type="compositionally biased region" description="Polar residues" evidence="3">
    <location>
        <begin position="428"/>
        <end position="442"/>
    </location>
</feature>
<dbReference type="GO" id="GO:0005764">
    <property type="term" value="C:lysosome"/>
    <property type="evidence" value="ECO:0007669"/>
    <property type="project" value="UniProtKB-SubCell"/>
</dbReference>
<dbReference type="GO" id="GO:0038202">
    <property type="term" value="P:TORC1 signaling"/>
    <property type="evidence" value="ECO:0007669"/>
    <property type="project" value="TreeGrafter"/>
</dbReference>
<dbReference type="Pfam" id="PF03666">
    <property type="entry name" value="NPR3"/>
    <property type="match status" value="1"/>
</dbReference>
<dbReference type="AlphaFoldDB" id="A0A9P0A907"/>
<organism evidence="5 6">
    <name type="scientific">Bemisia tabaci</name>
    <name type="common">Sweetpotato whitefly</name>
    <name type="synonym">Aleurodes tabaci</name>
    <dbReference type="NCBI Taxonomy" id="7038"/>
    <lineage>
        <taxon>Eukaryota</taxon>
        <taxon>Metazoa</taxon>
        <taxon>Ecdysozoa</taxon>
        <taxon>Arthropoda</taxon>
        <taxon>Hexapoda</taxon>
        <taxon>Insecta</taxon>
        <taxon>Pterygota</taxon>
        <taxon>Neoptera</taxon>
        <taxon>Paraneoptera</taxon>
        <taxon>Hemiptera</taxon>
        <taxon>Sternorrhyncha</taxon>
        <taxon>Aleyrodoidea</taxon>
        <taxon>Aleyrodidae</taxon>
        <taxon>Aleyrodinae</taxon>
        <taxon>Bemisia</taxon>
    </lineage>
</organism>
<gene>
    <name evidence="5" type="ORF">BEMITA_LOCUS5695</name>
</gene>
<name>A0A9P0A907_BEMTA</name>
<accession>A0A9P0A907</accession>
<dbReference type="PANTHER" id="PTHR13153:SF5">
    <property type="entry name" value="GATOR COMPLEX PROTEIN NPRL3"/>
    <property type="match status" value="1"/>
</dbReference>
<evidence type="ECO:0000313" key="5">
    <source>
        <dbReference type="EMBL" id="CAH0386603.1"/>
    </source>
</evidence>
<dbReference type="InterPro" id="IPR005365">
    <property type="entry name" value="Npr3"/>
</dbReference>
<protein>
    <recommendedName>
        <fullName evidence="2">GATOR complex protein NPRL3</fullName>
    </recommendedName>
    <alternativeName>
        <fullName evidence="2">Nitrogen permease regulator 3-like protein</fullName>
    </alternativeName>
</protein>
<feature type="compositionally biased region" description="Polar residues" evidence="3">
    <location>
        <begin position="451"/>
        <end position="475"/>
    </location>
</feature>
<dbReference type="InterPro" id="IPR056603">
    <property type="entry name" value="HTH_NPRL3"/>
</dbReference>
<sequence length="595" mass="68245">METNPISVIFMKSDSKGDRLLFRFPFQDNLRPETRQQKRRKNPYALTVNEDLLYAPPQQSTNVIKGQLSGFSDEVLSTLFAVKQELCEHKFELKVNDVRFVSHPTLLNTHIRHADLSDYKANSPSIFLVNIVFALQAIASHSIVKCYYDLSKQLGIALRHEEQRCGYVSEEMKTMIAIHDATATRPEEASLDGHESPFDMILKQCSLARNLKTVYEDLSSSGKTHLRVNKWIQASFCLPQKVHQCHRKGFMVEPEMIDNCLKNLRPYHGILLLTDQYKLLETIPPDASPALTRLIKMYSPIKSLQTLSADADLTLKQIFHLVGHLLYWGDALIIYPICDSNVYVMSPDAPTYSHSPLIEQFSESFPGHNLLQVMSEFSLPMSMRQKISPLCQPHEQAELVQILVWLLQHRLLLQLHTYIFFIPTQSGLSNHQEQSGPSSHQYFSREERNDSFQSNSDIETSSAREPSESDISSNVSDDKVLNFTHLENVNYSSFDEPVDQIDGISSQEFLADFNEEERSSLLKIPACSSPEDFYLLIRLCKRGYLHGMHHLEEIMYLENVRRSQLLQILDKFRDVLITCEMEDLAISMFHSHSAD</sequence>
<dbReference type="GO" id="GO:1904262">
    <property type="term" value="P:negative regulation of TORC1 signaling"/>
    <property type="evidence" value="ECO:0007669"/>
    <property type="project" value="TreeGrafter"/>
</dbReference>
<dbReference type="GO" id="GO:0010508">
    <property type="term" value="P:positive regulation of autophagy"/>
    <property type="evidence" value="ECO:0007669"/>
    <property type="project" value="TreeGrafter"/>
</dbReference>
<dbReference type="Pfam" id="PF24064">
    <property type="entry name" value="HTH_NPRL3"/>
    <property type="match status" value="1"/>
</dbReference>
<comment type="function">
    <text evidence="2">As a component of the GATOR1 complex functions as an inhibitor of the amino acid-sensing branch of the TORC1 pathway.</text>
</comment>
<comment type="similarity">
    <text evidence="1 2">Belongs to the NPR3 family.</text>
</comment>
<keyword evidence="2" id="KW-0458">Lysosome</keyword>
<feature type="region of interest" description="Disordered" evidence="3">
    <location>
        <begin position="428"/>
        <end position="475"/>
    </location>
</feature>
<evidence type="ECO:0000259" key="4">
    <source>
        <dbReference type="Pfam" id="PF24064"/>
    </source>
</evidence>
<evidence type="ECO:0000256" key="1">
    <source>
        <dbReference type="ARBA" id="ARBA00010546"/>
    </source>
</evidence>
<dbReference type="EMBL" id="OU963864">
    <property type="protein sequence ID" value="CAH0386603.1"/>
    <property type="molecule type" value="Genomic_DNA"/>
</dbReference>
<keyword evidence="6" id="KW-1185">Reference proteome</keyword>
<dbReference type="Proteomes" id="UP001152759">
    <property type="component" value="Chromosome 3"/>
</dbReference>
<dbReference type="PANTHER" id="PTHR13153">
    <property type="entry name" value="CGTHBA PROTEIN -14 GENE PROTEIN"/>
    <property type="match status" value="1"/>
</dbReference>
<evidence type="ECO:0000256" key="2">
    <source>
        <dbReference type="RuleBase" id="RU368069"/>
    </source>
</evidence>